<dbReference type="CDD" id="cd06261">
    <property type="entry name" value="TM_PBP2"/>
    <property type="match status" value="1"/>
</dbReference>
<dbReference type="InterPro" id="IPR050901">
    <property type="entry name" value="BP-dep_ABC_trans_perm"/>
</dbReference>
<keyword evidence="5 7" id="KW-1133">Transmembrane helix</keyword>
<dbReference type="Proteomes" id="UP001519343">
    <property type="component" value="Unassembled WGS sequence"/>
</dbReference>
<evidence type="ECO:0000256" key="7">
    <source>
        <dbReference type="RuleBase" id="RU363032"/>
    </source>
</evidence>
<evidence type="ECO:0000256" key="1">
    <source>
        <dbReference type="ARBA" id="ARBA00004651"/>
    </source>
</evidence>
<comment type="subcellular location">
    <subcellularLocation>
        <location evidence="1 7">Cell membrane</location>
        <topology evidence="1 7">Multi-pass membrane protein</topology>
    </subcellularLocation>
</comment>
<name>A0ABS4GM73_9BACL</name>
<feature type="transmembrane region" description="Helical" evidence="7">
    <location>
        <begin position="93"/>
        <end position="113"/>
    </location>
</feature>
<accession>A0ABS4GM73</accession>
<evidence type="ECO:0000256" key="4">
    <source>
        <dbReference type="ARBA" id="ARBA00022692"/>
    </source>
</evidence>
<dbReference type="PROSITE" id="PS50928">
    <property type="entry name" value="ABC_TM1"/>
    <property type="match status" value="1"/>
</dbReference>
<comment type="caution">
    <text evidence="9">The sequence shown here is derived from an EMBL/GenBank/DDBJ whole genome shotgun (WGS) entry which is preliminary data.</text>
</comment>
<evidence type="ECO:0000259" key="8">
    <source>
        <dbReference type="PROSITE" id="PS50928"/>
    </source>
</evidence>
<dbReference type="InterPro" id="IPR035906">
    <property type="entry name" value="MetI-like_sf"/>
</dbReference>
<comment type="similarity">
    <text evidence="7">Belongs to the binding-protein-dependent transport system permease family.</text>
</comment>
<protein>
    <submittedName>
        <fullName evidence="9">ABC-type glycerol-3-phosphate transport system permease component</fullName>
    </submittedName>
</protein>
<keyword evidence="6 7" id="KW-0472">Membrane</keyword>
<proteinExistence type="inferred from homology"/>
<dbReference type="Pfam" id="PF00528">
    <property type="entry name" value="BPD_transp_1"/>
    <property type="match status" value="1"/>
</dbReference>
<feature type="domain" description="ABC transmembrane type-1" evidence="8">
    <location>
        <begin position="21"/>
        <end position="213"/>
    </location>
</feature>
<organism evidence="9 10">
    <name type="scientific">Ammoniphilus resinae</name>
    <dbReference type="NCBI Taxonomy" id="861532"/>
    <lineage>
        <taxon>Bacteria</taxon>
        <taxon>Bacillati</taxon>
        <taxon>Bacillota</taxon>
        <taxon>Bacilli</taxon>
        <taxon>Bacillales</taxon>
        <taxon>Paenibacillaceae</taxon>
        <taxon>Aneurinibacillus group</taxon>
        <taxon>Ammoniphilus</taxon>
    </lineage>
</organism>
<gene>
    <name evidence="9" type="ORF">J2Z37_001351</name>
</gene>
<dbReference type="InterPro" id="IPR000515">
    <property type="entry name" value="MetI-like"/>
</dbReference>
<feature type="transmembrane region" description="Helical" evidence="7">
    <location>
        <begin position="192"/>
        <end position="213"/>
    </location>
</feature>
<sequence length="228" mass="25146">MNPTVEHYQSVLIESEFGTYLKNSAYVSTMTTLISMFIALLAAYTLSRMSKTPGIRAIGIGMLIAQMTPVVMLIIPLYVFMMKANLLDTYASMIITYTTFTIPVVTWMLKSFFDSIPIDMEESAFIDGCTRFGVIFRIILPISLPALVATGLYAFVHAWSEFVLGYTFISDDSLRTLTPGLSLLMGLWTVDWGRLMAASVVIVVPVAIGFVYLQKLIIEGLTAGSTKG</sequence>
<evidence type="ECO:0000313" key="9">
    <source>
        <dbReference type="EMBL" id="MBP1931354.1"/>
    </source>
</evidence>
<dbReference type="Gene3D" id="1.10.3720.10">
    <property type="entry name" value="MetI-like"/>
    <property type="match status" value="1"/>
</dbReference>
<feature type="transmembrane region" description="Helical" evidence="7">
    <location>
        <begin position="25"/>
        <end position="46"/>
    </location>
</feature>
<feature type="transmembrane region" description="Helical" evidence="7">
    <location>
        <begin position="58"/>
        <end position="81"/>
    </location>
</feature>
<evidence type="ECO:0000256" key="3">
    <source>
        <dbReference type="ARBA" id="ARBA00022475"/>
    </source>
</evidence>
<dbReference type="SUPFAM" id="SSF161098">
    <property type="entry name" value="MetI-like"/>
    <property type="match status" value="1"/>
</dbReference>
<keyword evidence="2 7" id="KW-0813">Transport</keyword>
<feature type="transmembrane region" description="Helical" evidence="7">
    <location>
        <begin position="134"/>
        <end position="156"/>
    </location>
</feature>
<evidence type="ECO:0000256" key="2">
    <source>
        <dbReference type="ARBA" id="ARBA00022448"/>
    </source>
</evidence>
<dbReference type="PANTHER" id="PTHR32243">
    <property type="entry name" value="MALTOSE TRANSPORT SYSTEM PERMEASE-RELATED"/>
    <property type="match status" value="1"/>
</dbReference>
<evidence type="ECO:0000256" key="5">
    <source>
        <dbReference type="ARBA" id="ARBA00022989"/>
    </source>
</evidence>
<keyword evidence="3" id="KW-1003">Cell membrane</keyword>
<dbReference type="PANTHER" id="PTHR32243:SF18">
    <property type="entry name" value="INNER MEMBRANE ABC TRANSPORTER PERMEASE PROTEIN YCJP"/>
    <property type="match status" value="1"/>
</dbReference>
<dbReference type="EMBL" id="JAGGKT010000002">
    <property type="protein sequence ID" value="MBP1931354.1"/>
    <property type="molecule type" value="Genomic_DNA"/>
</dbReference>
<evidence type="ECO:0000256" key="6">
    <source>
        <dbReference type="ARBA" id="ARBA00023136"/>
    </source>
</evidence>
<keyword evidence="10" id="KW-1185">Reference proteome</keyword>
<reference evidence="9 10" key="1">
    <citation type="submission" date="2021-03" db="EMBL/GenBank/DDBJ databases">
        <title>Genomic Encyclopedia of Type Strains, Phase IV (KMG-IV): sequencing the most valuable type-strain genomes for metagenomic binning, comparative biology and taxonomic classification.</title>
        <authorList>
            <person name="Goeker M."/>
        </authorList>
    </citation>
    <scope>NUCLEOTIDE SEQUENCE [LARGE SCALE GENOMIC DNA]</scope>
    <source>
        <strain evidence="9 10">DSM 24738</strain>
    </source>
</reference>
<evidence type="ECO:0000313" key="10">
    <source>
        <dbReference type="Proteomes" id="UP001519343"/>
    </source>
</evidence>
<keyword evidence="4 7" id="KW-0812">Transmembrane</keyword>